<keyword evidence="2" id="KW-0238">DNA-binding</keyword>
<comment type="caution">
    <text evidence="6">The sequence shown here is derived from an EMBL/GenBank/DDBJ whole genome shotgun (WGS) entry which is preliminary data.</text>
</comment>
<dbReference type="InterPro" id="IPR036388">
    <property type="entry name" value="WH-like_DNA-bd_sf"/>
</dbReference>
<dbReference type="SMART" id="SM00419">
    <property type="entry name" value="HTH_CRP"/>
    <property type="match status" value="1"/>
</dbReference>
<evidence type="ECO:0000259" key="5">
    <source>
        <dbReference type="PROSITE" id="PS51063"/>
    </source>
</evidence>
<dbReference type="InterPro" id="IPR036390">
    <property type="entry name" value="WH_DNA-bd_sf"/>
</dbReference>
<gene>
    <name evidence="6" type="ORF">ABXR19_03670</name>
</gene>
<dbReference type="Pfam" id="PF13545">
    <property type="entry name" value="HTH_Crp_2"/>
    <property type="match status" value="1"/>
</dbReference>
<evidence type="ECO:0000256" key="1">
    <source>
        <dbReference type="ARBA" id="ARBA00023015"/>
    </source>
</evidence>
<dbReference type="PROSITE" id="PS50042">
    <property type="entry name" value="CNMP_BINDING_3"/>
    <property type="match status" value="1"/>
</dbReference>
<proteinExistence type="predicted"/>
<evidence type="ECO:0000313" key="7">
    <source>
        <dbReference type="Proteomes" id="UP001549691"/>
    </source>
</evidence>
<dbReference type="EMBL" id="JBEWZI010000003">
    <property type="protein sequence ID" value="MET7013274.1"/>
    <property type="molecule type" value="Genomic_DNA"/>
</dbReference>
<sequence>MEKQLKADVRGLLSRLPLFAVVDAESLDRIAETVGEHRLVRGEVLFRQNDPCDGFYVVVHGQIKLAVTSPNGNEKVLEIIPARMSFGEAVMFLDRPFPVAAEALTDSLVLSIPREPVQELIDTNKLFARKMLAGLSVRLHSLVKDVEGYALRSSSQRLIGYLLGEAGEGGLAQGALEIDLPTSKQVLASRLSVTPETFSRILHTLSSAGLVEVDGKTIRVPDVSRLRDYEA</sequence>
<feature type="domain" description="Cyclic nucleotide-binding" evidence="4">
    <location>
        <begin position="18"/>
        <end position="138"/>
    </location>
</feature>
<name>A0ABV2TH85_9RHOO</name>
<organism evidence="6 7">
    <name type="scientific">Uliginosibacterium flavum</name>
    <dbReference type="NCBI Taxonomy" id="1396831"/>
    <lineage>
        <taxon>Bacteria</taxon>
        <taxon>Pseudomonadati</taxon>
        <taxon>Pseudomonadota</taxon>
        <taxon>Betaproteobacteria</taxon>
        <taxon>Rhodocyclales</taxon>
        <taxon>Zoogloeaceae</taxon>
        <taxon>Uliginosibacterium</taxon>
    </lineage>
</organism>
<dbReference type="PROSITE" id="PS51063">
    <property type="entry name" value="HTH_CRP_2"/>
    <property type="match status" value="1"/>
</dbReference>
<dbReference type="CDD" id="cd00038">
    <property type="entry name" value="CAP_ED"/>
    <property type="match status" value="1"/>
</dbReference>
<feature type="domain" description="HTH crp-type" evidence="5">
    <location>
        <begin position="152"/>
        <end position="224"/>
    </location>
</feature>
<evidence type="ECO:0000313" key="6">
    <source>
        <dbReference type="EMBL" id="MET7013274.1"/>
    </source>
</evidence>
<dbReference type="InterPro" id="IPR000595">
    <property type="entry name" value="cNMP-bd_dom"/>
</dbReference>
<dbReference type="InterPro" id="IPR018490">
    <property type="entry name" value="cNMP-bd_dom_sf"/>
</dbReference>
<dbReference type="SUPFAM" id="SSF51206">
    <property type="entry name" value="cAMP-binding domain-like"/>
    <property type="match status" value="1"/>
</dbReference>
<dbReference type="InterPro" id="IPR012318">
    <property type="entry name" value="HTH_CRP"/>
</dbReference>
<keyword evidence="3" id="KW-0804">Transcription</keyword>
<dbReference type="SMART" id="SM00100">
    <property type="entry name" value="cNMP"/>
    <property type="match status" value="1"/>
</dbReference>
<protein>
    <submittedName>
        <fullName evidence="6">Crp/Fnr family transcriptional regulator</fullName>
    </submittedName>
</protein>
<reference evidence="6 7" key="1">
    <citation type="submission" date="2024-07" db="EMBL/GenBank/DDBJ databases">
        <title>Uliginosibacterium flavum JJ3220;KACC:17644.</title>
        <authorList>
            <person name="Kim M.K."/>
        </authorList>
    </citation>
    <scope>NUCLEOTIDE SEQUENCE [LARGE SCALE GENOMIC DNA]</scope>
    <source>
        <strain evidence="6 7">KACC:17644</strain>
    </source>
</reference>
<accession>A0ABV2TH85</accession>
<evidence type="ECO:0000256" key="3">
    <source>
        <dbReference type="ARBA" id="ARBA00023163"/>
    </source>
</evidence>
<dbReference type="Pfam" id="PF00027">
    <property type="entry name" value="cNMP_binding"/>
    <property type="match status" value="1"/>
</dbReference>
<dbReference type="Proteomes" id="UP001549691">
    <property type="component" value="Unassembled WGS sequence"/>
</dbReference>
<keyword evidence="1" id="KW-0805">Transcription regulation</keyword>
<dbReference type="RefSeq" id="WP_354599738.1">
    <property type="nucleotide sequence ID" value="NZ_JBEWZI010000003.1"/>
</dbReference>
<dbReference type="Gene3D" id="2.60.120.10">
    <property type="entry name" value="Jelly Rolls"/>
    <property type="match status" value="1"/>
</dbReference>
<evidence type="ECO:0000256" key="2">
    <source>
        <dbReference type="ARBA" id="ARBA00023125"/>
    </source>
</evidence>
<evidence type="ECO:0000259" key="4">
    <source>
        <dbReference type="PROSITE" id="PS50042"/>
    </source>
</evidence>
<dbReference type="SUPFAM" id="SSF46785">
    <property type="entry name" value="Winged helix' DNA-binding domain"/>
    <property type="match status" value="1"/>
</dbReference>
<dbReference type="InterPro" id="IPR050397">
    <property type="entry name" value="Env_Response_Regulators"/>
</dbReference>
<dbReference type="Gene3D" id="1.10.10.10">
    <property type="entry name" value="Winged helix-like DNA-binding domain superfamily/Winged helix DNA-binding domain"/>
    <property type="match status" value="1"/>
</dbReference>
<dbReference type="InterPro" id="IPR014710">
    <property type="entry name" value="RmlC-like_jellyroll"/>
</dbReference>
<keyword evidence="7" id="KW-1185">Reference proteome</keyword>
<dbReference type="PANTHER" id="PTHR24567">
    <property type="entry name" value="CRP FAMILY TRANSCRIPTIONAL REGULATORY PROTEIN"/>
    <property type="match status" value="1"/>
</dbReference>
<dbReference type="PANTHER" id="PTHR24567:SF74">
    <property type="entry name" value="HTH-TYPE TRANSCRIPTIONAL REGULATOR ARCR"/>
    <property type="match status" value="1"/>
</dbReference>